<dbReference type="InterPro" id="IPR052162">
    <property type="entry name" value="Sensor_kinase/Photoreceptor"/>
</dbReference>
<evidence type="ECO:0000256" key="2">
    <source>
        <dbReference type="ARBA" id="ARBA00012438"/>
    </source>
</evidence>
<dbReference type="RefSeq" id="WP_188443808.1">
    <property type="nucleotide sequence ID" value="NZ_BMFD01000012.1"/>
</dbReference>
<dbReference type="PANTHER" id="PTHR43304">
    <property type="entry name" value="PHYTOCHROME-LIKE PROTEIN CPH1"/>
    <property type="match status" value="1"/>
</dbReference>
<evidence type="ECO:0000259" key="6">
    <source>
        <dbReference type="SMART" id="SM00091"/>
    </source>
</evidence>
<evidence type="ECO:0000256" key="4">
    <source>
        <dbReference type="ARBA" id="ARBA00022679"/>
    </source>
</evidence>
<keyword evidence="5" id="KW-0418">Kinase</keyword>
<dbReference type="Gene3D" id="3.30.450.20">
    <property type="entry name" value="PAS domain"/>
    <property type="match status" value="2"/>
</dbReference>
<feature type="domain" description="PAS" evidence="6">
    <location>
        <begin position="248"/>
        <end position="316"/>
    </location>
</feature>
<dbReference type="SUPFAM" id="SSF47384">
    <property type="entry name" value="Homodimeric domain of signal transducing histidine kinase"/>
    <property type="match status" value="1"/>
</dbReference>
<comment type="caution">
    <text evidence="7">The sequence shown here is derived from an EMBL/GenBank/DDBJ whole genome shotgun (WGS) entry which is preliminary data.</text>
</comment>
<dbReference type="InterPro" id="IPR036097">
    <property type="entry name" value="HisK_dim/P_sf"/>
</dbReference>
<evidence type="ECO:0000313" key="8">
    <source>
        <dbReference type="Proteomes" id="UP000635885"/>
    </source>
</evidence>
<reference evidence="8" key="1">
    <citation type="journal article" date="2019" name="Int. J. Syst. Evol. Microbiol.">
        <title>The Global Catalogue of Microorganisms (GCM) 10K type strain sequencing project: providing services to taxonomists for standard genome sequencing and annotation.</title>
        <authorList>
            <consortium name="The Broad Institute Genomics Platform"/>
            <consortium name="The Broad Institute Genome Sequencing Center for Infectious Disease"/>
            <person name="Wu L."/>
            <person name="Ma J."/>
        </authorList>
    </citation>
    <scope>NUCLEOTIDE SEQUENCE [LARGE SCALE GENOMIC DNA]</scope>
    <source>
        <strain evidence="8">CGMCC 1.12479</strain>
    </source>
</reference>
<dbReference type="SUPFAM" id="SSF55785">
    <property type="entry name" value="PYP-like sensor domain (PAS domain)"/>
    <property type="match status" value="2"/>
</dbReference>
<evidence type="ECO:0000313" key="7">
    <source>
        <dbReference type="EMBL" id="GGC48657.1"/>
    </source>
</evidence>
<dbReference type="EC" id="2.7.13.3" evidence="2"/>
<dbReference type="EMBL" id="BMFD01000012">
    <property type="protein sequence ID" value="GGC48657.1"/>
    <property type="molecule type" value="Genomic_DNA"/>
</dbReference>
<proteinExistence type="predicted"/>
<comment type="catalytic activity">
    <reaction evidence="1">
        <text>ATP + protein L-histidine = ADP + protein N-phospho-L-histidine.</text>
        <dbReference type="EC" id="2.7.13.3"/>
    </reaction>
</comment>
<dbReference type="Pfam" id="PF13426">
    <property type="entry name" value="PAS_9"/>
    <property type="match status" value="2"/>
</dbReference>
<dbReference type="InterPro" id="IPR035965">
    <property type="entry name" value="PAS-like_dom_sf"/>
</dbReference>
<sequence length="441" mass="51665">MSPIIDKMIPDYLLNSTQLYVAGLDIDGHVNFIGKKFETEFPLFKKEFYVHNFSNFLEENDHGLFEFLLSDLLGSPNKSKQVFLNLSNQKKVNWEFSILKSDEGDIMGVLGIGHEVAVAITVKSEIEEIYKKSGFDLSIVENIYFKLNDQWEISFVNDAAQKFFGKCSNSLLSKTIWQVYPNNKLHQSALQFKKAKEENEIIVFEERRPDIEKWFKVFIVCHKSEMHVMMKDITKEKTNELAVQQAQMNLKSIIEHADENYFLVDLELNIVSFNTNAKKLVKTYFRKELKEGDDFLPYLLAGLEEQFLKDLETVFAGNSITYEKVVNHNRTNEEVWFEHKFFPLFNSDRKVIGFVYANKNIEEKKLEFKRVEEKNKVLREVAYIQSHLLRSPLSSMLGLLDLIDKKQLDTENTKYFSYLKPLAQELDMVIRENARKINEFD</sequence>
<dbReference type="PANTHER" id="PTHR43304:SF1">
    <property type="entry name" value="PAC DOMAIN-CONTAINING PROTEIN"/>
    <property type="match status" value="1"/>
</dbReference>
<accession>A0ABQ1MXD5</accession>
<gene>
    <name evidence="7" type="ORF">GCM10010993_28900</name>
</gene>
<dbReference type="InterPro" id="IPR000014">
    <property type="entry name" value="PAS"/>
</dbReference>
<keyword evidence="3" id="KW-0597">Phosphoprotein</keyword>
<protein>
    <recommendedName>
        <fullName evidence="2">histidine kinase</fullName>
        <ecNumber evidence="2">2.7.13.3</ecNumber>
    </recommendedName>
</protein>
<name>A0ABQ1MXD5_9BACT</name>
<feature type="domain" description="PAS" evidence="6">
    <location>
        <begin position="134"/>
        <end position="197"/>
    </location>
</feature>
<evidence type="ECO:0000256" key="3">
    <source>
        <dbReference type="ARBA" id="ARBA00022553"/>
    </source>
</evidence>
<dbReference type="Proteomes" id="UP000635885">
    <property type="component" value="Unassembled WGS sequence"/>
</dbReference>
<dbReference type="SMART" id="SM00091">
    <property type="entry name" value="PAS"/>
    <property type="match status" value="2"/>
</dbReference>
<dbReference type="CDD" id="cd00130">
    <property type="entry name" value="PAS"/>
    <property type="match status" value="1"/>
</dbReference>
<evidence type="ECO:0000256" key="5">
    <source>
        <dbReference type="ARBA" id="ARBA00022777"/>
    </source>
</evidence>
<organism evidence="7 8">
    <name type="scientific">Belliella aquatica</name>
    <dbReference type="NCBI Taxonomy" id="1323734"/>
    <lineage>
        <taxon>Bacteria</taxon>
        <taxon>Pseudomonadati</taxon>
        <taxon>Bacteroidota</taxon>
        <taxon>Cytophagia</taxon>
        <taxon>Cytophagales</taxon>
        <taxon>Cyclobacteriaceae</taxon>
        <taxon>Belliella</taxon>
    </lineage>
</organism>
<evidence type="ECO:0000256" key="1">
    <source>
        <dbReference type="ARBA" id="ARBA00000085"/>
    </source>
</evidence>
<keyword evidence="8" id="KW-1185">Reference proteome</keyword>
<dbReference type="Gene3D" id="1.10.287.130">
    <property type="match status" value="1"/>
</dbReference>
<keyword evidence="4" id="KW-0808">Transferase</keyword>